<dbReference type="PROSITE" id="PS00329">
    <property type="entry name" value="HSP70_2"/>
    <property type="match status" value="1"/>
</dbReference>
<comment type="function">
    <text evidence="1 9">Acts as a chaperone.</text>
</comment>
<proteinExistence type="evidence at transcript level"/>
<keyword evidence="7 9" id="KW-0346">Stress response</keyword>
<keyword evidence="11" id="KW-0175">Coiled coil</keyword>
<dbReference type="Pfam" id="PF00012">
    <property type="entry name" value="HSP70"/>
    <property type="match status" value="2"/>
</dbReference>
<comment type="caution">
    <text evidence="13">The sequence shown here is derived from an EMBL/GenBank/DDBJ whole genome shotgun (WGS) entry which is preliminary data.</text>
</comment>
<evidence type="ECO:0000256" key="11">
    <source>
        <dbReference type="SAM" id="Coils"/>
    </source>
</evidence>
<dbReference type="SUPFAM" id="SSF100920">
    <property type="entry name" value="Heat shock protein 70kD (HSP70), peptide-binding domain"/>
    <property type="match status" value="1"/>
</dbReference>
<evidence type="ECO:0000256" key="4">
    <source>
        <dbReference type="ARBA" id="ARBA00022553"/>
    </source>
</evidence>
<dbReference type="InterPro" id="IPR012725">
    <property type="entry name" value="Chaperone_DnaK"/>
</dbReference>
<accession>A0ABU9VGP8</accession>
<comment type="induction">
    <text evidence="9">By stress conditions e.g. heat shock.</text>
</comment>
<dbReference type="Gene3D" id="2.60.34.10">
    <property type="entry name" value="Substrate Binding Domain Of DNAk, Chain A, domain 1"/>
    <property type="match status" value="1"/>
</dbReference>
<dbReference type="PROSITE" id="PS00297">
    <property type="entry name" value="HSP70_1"/>
    <property type="match status" value="1"/>
</dbReference>
<comment type="similarity">
    <text evidence="2 9 10">Belongs to the heat shock protein 70 family.</text>
</comment>
<dbReference type="SUPFAM" id="SSF53067">
    <property type="entry name" value="Actin-like ATPase domain"/>
    <property type="match status" value="2"/>
</dbReference>
<dbReference type="InterPro" id="IPR013126">
    <property type="entry name" value="Hsp_70_fam"/>
</dbReference>
<evidence type="ECO:0000313" key="13">
    <source>
        <dbReference type="EMBL" id="MEN0643085.1"/>
    </source>
</evidence>
<dbReference type="Proteomes" id="UP001418796">
    <property type="component" value="Unassembled WGS sequence"/>
</dbReference>
<dbReference type="Gene3D" id="1.20.1270.10">
    <property type="match status" value="1"/>
</dbReference>
<dbReference type="PRINTS" id="PR00301">
    <property type="entry name" value="HEATSHOCK70"/>
</dbReference>
<evidence type="ECO:0000256" key="9">
    <source>
        <dbReference type="HAMAP-Rule" id="MF_00332"/>
    </source>
</evidence>
<evidence type="ECO:0000256" key="8">
    <source>
        <dbReference type="ARBA" id="ARBA00023186"/>
    </source>
</evidence>
<dbReference type="InterPro" id="IPR029047">
    <property type="entry name" value="HSP70_peptide-bd_sf"/>
</dbReference>
<dbReference type="NCBIfam" id="TIGR02350">
    <property type="entry name" value="prok_dnaK"/>
    <property type="match status" value="1"/>
</dbReference>
<evidence type="ECO:0000256" key="2">
    <source>
        <dbReference type="ARBA" id="ARBA00007381"/>
    </source>
</evidence>
<evidence type="ECO:0000256" key="3">
    <source>
        <dbReference type="ARBA" id="ARBA00014415"/>
    </source>
</evidence>
<feature type="region of interest" description="Disordered" evidence="12">
    <location>
        <begin position="575"/>
        <end position="613"/>
    </location>
</feature>
<keyword evidence="4 9" id="KW-0597">Phosphoprotein</keyword>
<dbReference type="EMBL" id="JBCITK010000001">
    <property type="protein sequence ID" value="MEN0643085.1"/>
    <property type="molecule type" value="Genomic_DNA"/>
</dbReference>
<sequence>MSKIIGIDLGTTNSCVAVMEGGEATVIPNPEGNRTTPSVIAFKDGERLVGEVAKRQAVTNPNTVISIKRHMGTDYKETIEGTEFTPQELSAIILQKLKSDAEAYLGETVTNAVITVPAYFNDSQRQATKDAGKIAGLQVDRIVNEPTAAALAYGLEKEEDQTILVYDLGGGTFDVSILELGDGFFEVKATSGDNKLGGDDFDEVIINYLVEQFKKDNGIDLSQDKMAMQRLKDAAEKAKKDLSGVTQTQISLPFITADSTGPKHLEISLSRAKFEEISSDLVERTLAPTRRAMQDAGLSASEIDKIVLVGGSTRIPAVQEAIKQLTGKDPHKGVNPDEVVALGAAIQAGVLTGDVKDVVLLDVTPLSLGIETMGGVFTKLIDRNTTIPTSKSQVFSTAADNQPSVDIHVLQGEREMAAHNKTLGRFQLADIPPAPRGVPQIEVAFDIDANGIVNVKAKDLGTNKEQSITITSSSGLSDEEVEQMVKDAEANAEEDKKRREEVELRNEADQLVFSTDKTLKDLGDNVEQEEKEKAEAAKDKLKAAIEADNLDEIRTAKDELQEIVMALTTKMYEQAAQAAQAGQEGGAENAQDDSVVDAEYEEVQDEDQDKKDK</sequence>
<dbReference type="HAMAP" id="MF_00332">
    <property type="entry name" value="DnaK"/>
    <property type="match status" value="1"/>
</dbReference>
<feature type="compositionally biased region" description="Low complexity" evidence="12">
    <location>
        <begin position="575"/>
        <end position="589"/>
    </location>
</feature>
<dbReference type="SUPFAM" id="SSF100934">
    <property type="entry name" value="Heat shock protein 70kD (HSP70), C-terminal subdomain"/>
    <property type="match status" value="1"/>
</dbReference>
<dbReference type="CDD" id="cd10234">
    <property type="entry name" value="ASKHA_NBD_HSP70_DnaK-like"/>
    <property type="match status" value="1"/>
</dbReference>
<evidence type="ECO:0000256" key="1">
    <source>
        <dbReference type="ARBA" id="ARBA00002290"/>
    </source>
</evidence>
<dbReference type="InterPro" id="IPR043129">
    <property type="entry name" value="ATPase_NBD"/>
</dbReference>
<evidence type="ECO:0000256" key="5">
    <source>
        <dbReference type="ARBA" id="ARBA00022741"/>
    </source>
</evidence>
<evidence type="ECO:0000256" key="7">
    <source>
        <dbReference type="ARBA" id="ARBA00023016"/>
    </source>
</evidence>
<evidence type="ECO:0000313" key="14">
    <source>
        <dbReference type="Proteomes" id="UP001418796"/>
    </source>
</evidence>
<feature type="compositionally biased region" description="Acidic residues" evidence="12">
    <location>
        <begin position="590"/>
        <end position="607"/>
    </location>
</feature>
<protein>
    <recommendedName>
        <fullName evidence="3 9">Chaperone protein DnaK</fullName>
    </recommendedName>
    <alternativeName>
        <fullName evidence="9">HSP70</fullName>
    </alternativeName>
    <alternativeName>
        <fullName evidence="9">Heat shock 70 kDa protein</fullName>
    </alternativeName>
    <alternativeName>
        <fullName evidence="9">Heat shock protein 70</fullName>
    </alternativeName>
</protein>
<feature type="coiled-coil region" evidence="11">
    <location>
        <begin position="478"/>
        <end position="570"/>
    </location>
</feature>
<evidence type="ECO:0000256" key="6">
    <source>
        <dbReference type="ARBA" id="ARBA00022840"/>
    </source>
</evidence>
<feature type="modified residue" description="Phosphothreonine; by autocatalysis" evidence="9">
    <location>
        <position position="172"/>
    </location>
</feature>
<keyword evidence="6 9" id="KW-0067">ATP-binding</keyword>
<dbReference type="PROSITE" id="PS01036">
    <property type="entry name" value="HSP70_3"/>
    <property type="match status" value="1"/>
</dbReference>
<dbReference type="RefSeq" id="WP_203086432.1">
    <property type="nucleotide sequence ID" value="NZ_JAEUZA010000001.1"/>
</dbReference>
<name>A0ABU9VGP8_9BACI</name>
<dbReference type="PANTHER" id="PTHR19375">
    <property type="entry name" value="HEAT SHOCK PROTEIN 70KDA"/>
    <property type="match status" value="1"/>
</dbReference>
<keyword evidence="14" id="KW-1185">Reference proteome</keyword>
<keyword evidence="8 9" id="KW-0143">Chaperone</keyword>
<dbReference type="InterPro" id="IPR029048">
    <property type="entry name" value="HSP70_C_sf"/>
</dbReference>
<dbReference type="Gene3D" id="3.30.420.40">
    <property type="match status" value="2"/>
</dbReference>
<evidence type="ECO:0000256" key="10">
    <source>
        <dbReference type="RuleBase" id="RU003322"/>
    </source>
</evidence>
<evidence type="ECO:0000256" key="12">
    <source>
        <dbReference type="SAM" id="MobiDB-lite"/>
    </source>
</evidence>
<dbReference type="NCBIfam" id="NF001413">
    <property type="entry name" value="PRK00290.1"/>
    <property type="match status" value="1"/>
</dbReference>
<keyword evidence="5 9" id="KW-0547">Nucleotide-binding</keyword>
<feature type="coiled-coil region" evidence="11">
    <location>
        <begin position="221"/>
        <end position="248"/>
    </location>
</feature>
<organism evidence="13 14">
    <name type="scientific">Alkalicoccobacillus gibsonii</name>
    <dbReference type="NCBI Taxonomy" id="79881"/>
    <lineage>
        <taxon>Bacteria</taxon>
        <taxon>Bacillati</taxon>
        <taxon>Bacillota</taxon>
        <taxon>Bacilli</taxon>
        <taxon>Bacillales</taxon>
        <taxon>Bacillaceae</taxon>
        <taxon>Alkalicoccobacillus</taxon>
    </lineage>
</organism>
<reference evidence="13 14" key="1">
    <citation type="submission" date="2024-03" db="EMBL/GenBank/DDBJ databases">
        <title>Bacilli Hybrid Assemblies.</title>
        <authorList>
            <person name="Kovac J."/>
        </authorList>
    </citation>
    <scope>NUCLEOTIDE SEQUENCE [LARGE SCALE GENOMIC DNA]</scope>
    <source>
        <strain evidence="13 14">FSL R7-0666</strain>
    </source>
</reference>
<gene>
    <name evidence="9 13" type="primary">dnaK</name>
    <name evidence="13" type="ORF">MKY91_07990</name>
</gene>
<dbReference type="InterPro" id="IPR018181">
    <property type="entry name" value="Heat_shock_70_CS"/>
</dbReference>
<dbReference type="Gene3D" id="3.90.640.10">
    <property type="entry name" value="Actin, Chain A, domain 4"/>
    <property type="match status" value="1"/>
</dbReference>